<keyword evidence="2" id="KW-0812">Transmembrane</keyword>
<gene>
    <name evidence="3" type="ORF">SAMN05444363_2800</name>
</gene>
<dbReference type="Proteomes" id="UP000184488">
    <property type="component" value="Unassembled WGS sequence"/>
</dbReference>
<evidence type="ECO:0000256" key="2">
    <source>
        <dbReference type="SAM" id="Phobius"/>
    </source>
</evidence>
<protein>
    <submittedName>
        <fullName evidence="3">Uncharacterized protein</fullName>
    </submittedName>
</protein>
<evidence type="ECO:0000313" key="3">
    <source>
        <dbReference type="EMBL" id="SHJ15008.1"/>
    </source>
</evidence>
<dbReference type="OrthoDB" id="1115172at2"/>
<feature type="transmembrane region" description="Helical" evidence="2">
    <location>
        <begin position="12"/>
        <end position="33"/>
    </location>
</feature>
<sequence length="265" mass="30372">MKTVFQNTVSNVSRIVVAIIIFSCLSFTFKFIADIQQEKKNASVLNAKEVKMASNELFVNETNNKKNSKEIKRSVAFQSRTSATEIECLKNEVASLKAQQEYLEEENNFLRKERDSVLSVIENANEYYGILKNTIKKASKVWISNVKLNFLKESSNGKFKETEKAKSTDVIQVAFTVNGSKISLATDKNYYIQIVDSNNNIVGKKERKDFGSMTLEYSDLLTVMYIDKDIDVKADIQTYDLNKGIYRVYIFDEKELVIKTSFELE</sequence>
<dbReference type="RefSeq" id="WP_073312122.1">
    <property type="nucleotide sequence ID" value="NZ_FQZI01000006.1"/>
</dbReference>
<organism evidence="3 4">
    <name type="scientific">Flavobacterium terrae</name>
    <dbReference type="NCBI Taxonomy" id="415425"/>
    <lineage>
        <taxon>Bacteria</taxon>
        <taxon>Pseudomonadati</taxon>
        <taxon>Bacteroidota</taxon>
        <taxon>Flavobacteriia</taxon>
        <taxon>Flavobacteriales</taxon>
        <taxon>Flavobacteriaceae</taxon>
        <taxon>Flavobacterium</taxon>
    </lineage>
</organism>
<dbReference type="AlphaFoldDB" id="A0A1M6GYF8"/>
<keyword evidence="4" id="KW-1185">Reference proteome</keyword>
<evidence type="ECO:0000313" key="4">
    <source>
        <dbReference type="Proteomes" id="UP000184488"/>
    </source>
</evidence>
<accession>A0A1M6GYF8</accession>
<dbReference type="STRING" id="415425.SAMN05444363_2800"/>
<name>A0A1M6GYF8_9FLAO</name>
<proteinExistence type="predicted"/>
<evidence type="ECO:0000256" key="1">
    <source>
        <dbReference type="SAM" id="Coils"/>
    </source>
</evidence>
<feature type="coiled-coil region" evidence="1">
    <location>
        <begin position="86"/>
        <end position="113"/>
    </location>
</feature>
<reference evidence="4" key="1">
    <citation type="submission" date="2016-11" db="EMBL/GenBank/DDBJ databases">
        <authorList>
            <person name="Varghese N."/>
            <person name="Submissions S."/>
        </authorList>
    </citation>
    <scope>NUCLEOTIDE SEQUENCE [LARGE SCALE GENOMIC DNA]</scope>
    <source>
        <strain evidence="4">DSM 18829</strain>
    </source>
</reference>
<keyword evidence="2" id="KW-1133">Transmembrane helix</keyword>
<keyword evidence="2" id="KW-0472">Membrane</keyword>
<keyword evidence="1" id="KW-0175">Coiled coil</keyword>
<dbReference type="EMBL" id="FQZI01000006">
    <property type="protein sequence ID" value="SHJ15008.1"/>
    <property type="molecule type" value="Genomic_DNA"/>
</dbReference>